<dbReference type="RefSeq" id="WP_177319886.1">
    <property type="nucleotide sequence ID" value="NZ_FONV01000009.1"/>
</dbReference>
<dbReference type="InterPro" id="IPR000772">
    <property type="entry name" value="Ricin_B_lectin"/>
</dbReference>
<dbReference type="PROSITE" id="PS50231">
    <property type="entry name" value="RICIN_B_LECTIN"/>
    <property type="match status" value="3"/>
</dbReference>
<dbReference type="GO" id="GO:0006508">
    <property type="term" value="P:proteolysis"/>
    <property type="evidence" value="ECO:0007669"/>
    <property type="project" value="InterPro"/>
</dbReference>
<dbReference type="InterPro" id="IPR001314">
    <property type="entry name" value="Peptidase_S1A"/>
</dbReference>
<dbReference type="PANTHER" id="PTHR24260:SF136">
    <property type="entry name" value="GH08193P-RELATED"/>
    <property type="match status" value="1"/>
</dbReference>
<dbReference type="Gene3D" id="2.40.10.10">
    <property type="entry name" value="Trypsin-like serine proteases"/>
    <property type="match status" value="1"/>
</dbReference>
<dbReference type="AlphaFoldDB" id="A0A1I2I4V6"/>
<dbReference type="InterPro" id="IPR043504">
    <property type="entry name" value="Peptidase_S1_PA_chymotrypsin"/>
</dbReference>
<feature type="domain" description="Peptidase S1" evidence="1">
    <location>
        <begin position="40"/>
        <end position="263"/>
    </location>
</feature>
<evidence type="ECO:0000313" key="3">
    <source>
        <dbReference type="Proteomes" id="UP000199645"/>
    </source>
</evidence>
<evidence type="ECO:0000259" key="1">
    <source>
        <dbReference type="PROSITE" id="PS50240"/>
    </source>
</evidence>
<dbReference type="InterPro" id="IPR001254">
    <property type="entry name" value="Trypsin_dom"/>
</dbReference>
<dbReference type="PANTHER" id="PTHR24260">
    <property type="match status" value="1"/>
</dbReference>
<organism evidence="2 3">
    <name type="scientific">Actinoplanes philippinensis</name>
    <dbReference type="NCBI Taxonomy" id="35752"/>
    <lineage>
        <taxon>Bacteria</taxon>
        <taxon>Bacillati</taxon>
        <taxon>Actinomycetota</taxon>
        <taxon>Actinomycetes</taxon>
        <taxon>Micromonosporales</taxon>
        <taxon>Micromonosporaceae</taxon>
        <taxon>Actinoplanes</taxon>
    </lineage>
</organism>
<dbReference type="PRINTS" id="PR00722">
    <property type="entry name" value="CHYMOTRYPSIN"/>
</dbReference>
<dbReference type="SUPFAM" id="SSF50370">
    <property type="entry name" value="Ricin B-like lectins"/>
    <property type="match status" value="2"/>
</dbReference>
<dbReference type="Pfam" id="PF14200">
    <property type="entry name" value="RicinB_lectin_2"/>
    <property type="match status" value="2"/>
</dbReference>
<reference evidence="2 3" key="1">
    <citation type="submission" date="2016-10" db="EMBL/GenBank/DDBJ databases">
        <authorList>
            <person name="de Groot N.N."/>
        </authorList>
    </citation>
    <scope>NUCLEOTIDE SEQUENCE [LARGE SCALE GENOMIC DNA]</scope>
    <source>
        <strain evidence="2 3">DSM 43019</strain>
    </source>
</reference>
<accession>A0A1I2I4V6</accession>
<dbReference type="PROSITE" id="PS50240">
    <property type="entry name" value="TRYPSIN_DOM"/>
    <property type="match status" value="1"/>
</dbReference>
<dbReference type="InterPro" id="IPR009003">
    <property type="entry name" value="Peptidase_S1_PA"/>
</dbReference>
<dbReference type="GO" id="GO:0004252">
    <property type="term" value="F:serine-type endopeptidase activity"/>
    <property type="evidence" value="ECO:0007669"/>
    <property type="project" value="InterPro"/>
</dbReference>
<dbReference type="GO" id="GO:0030246">
    <property type="term" value="F:carbohydrate binding"/>
    <property type="evidence" value="ECO:0007669"/>
    <property type="project" value="UniProtKB-KW"/>
</dbReference>
<dbReference type="SUPFAM" id="SSF50494">
    <property type="entry name" value="Trypsin-like serine proteases"/>
    <property type="match status" value="1"/>
</dbReference>
<name>A0A1I2I4V6_9ACTN</name>
<sequence>MLITRARSATGRPRGRTVRLAGLLTAVVALTLAGAAPTLAVGGGAAAADGAFPFVAKVDIGVPGEGRSCTGALISPAWVATAAACFLEPGRTTVPFGAPATPASVTVGRTDLTTTAGHVVPVTELVAHRDRDIVLARLATPVTDITPVTVAATAPGQADVLTVAGFGRTRNEWITSRLHTAAYTVSTVSGTTVDIAPQTPADSSLCKGDAGGPALRQTGGRWELAGLHHSSGQVGCLGSASTSPGAVETRLDDLQGWLANYIQGGTVALRNGVSGKCLETNDNAGANEAPIQQWTCGDQPAARWDLELVGSNGADPVYRMRHHAHPTKCIEIPDGSTANGAVAQLWDCGDQPTAQWIWRPLGAGRYNVVNALTGKCLEMNNATTDNGAKAQQWTCGGQAAATWHRDETTTLRNGVSGKCLETDNNAGANEARIQQWGCGGQAAARWDLELVGSNGTDPVYRMRHHAHPTKCIEIPDGSTANGAVAQLWDCGNQPTAQWVWRHLGAGRYNVVNAQTGKCLEMNNATTENGAKAQQWTCGGQAAATWYRF</sequence>
<evidence type="ECO:0000313" key="2">
    <source>
        <dbReference type="EMBL" id="SFF37302.1"/>
    </source>
</evidence>
<proteinExistence type="predicted"/>
<dbReference type="SMART" id="SM00458">
    <property type="entry name" value="RICIN"/>
    <property type="match status" value="2"/>
</dbReference>
<dbReference type="Pfam" id="PF00089">
    <property type="entry name" value="Trypsin"/>
    <property type="match status" value="1"/>
</dbReference>
<dbReference type="InterPro" id="IPR035992">
    <property type="entry name" value="Ricin_B-like_lectins"/>
</dbReference>
<gene>
    <name evidence="2" type="ORF">SAMN05421541_109308</name>
</gene>
<dbReference type="STRING" id="35752.SAMN05421541_109308"/>
<keyword evidence="3" id="KW-1185">Reference proteome</keyword>
<protein>
    <submittedName>
        <fullName evidence="2">Ricin-type beta-trefoil lectin domain-like</fullName>
    </submittedName>
</protein>
<keyword evidence="2" id="KW-0430">Lectin</keyword>
<dbReference type="CDD" id="cd00161">
    <property type="entry name" value="beta-trefoil_Ricin-like"/>
    <property type="match status" value="2"/>
</dbReference>
<dbReference type="Gene3D" id="2.80.10.50">
    <property type="match status" value="2"/>
</dbReference>
<dbReference type="SMART" id="SM00020">
    <property type="entry name" value="Tryp_SPc"/>
    <property type="match status" value="1"/>
</dbReference>
<dbReference type="InterPro" id="IPR051333">
    <property type="entry name" value="CLIP_Serine_Protease"/>
</dbReference>
<dbReference type="Proteomes" id="UP000199645">
    <property type="component" value="Unassembled WGS sequence"/>
</dbReference>
<dbReference type="EMBL" id="FONV01000009">
    <property type="protein sequence ID" value="SFF37302.1"/>
    <property type="molecule type" value="Genomic_DNA"/>
</dbReference>